<dbReference type="EMBL" id="VSSQ01000020">
    <property type="protein sequence ID" value="MPL63216.1"/>
    <property type="molecule type" value="Genomic_DNA"/>
</dbReference>
<accession>A0A644T8E7</accession>
<name>A0A644T8E7_9ZZZZ</name>
<sequence>MNADNCPAPGTATADVFPLHVYFRAHPVQIPEVINRAAMVFAPVTLVKLLQPGTGELIAFVAEP</sequence>
<organism evidence="1">
    <name type="scientific">bioreactor metagenome</name>
    <dbReference type="NCBI Taxonomy" id="1076179"/>
    <lineage>
        <taxon>unclassified sequences</taxon>
        <taxon>metagenomes</taxon>
        <taxon>ecological metagenomes</taxon>
    </lineage>
</organism>
<dbReference type="AlphaFoldDB" id="A0A644T8E7"/>
<evidence type="ECO:0000313" key="1">
    <source>
        <dbReference type="EMBL" id="MPL63216.1"/>
    </source>
</evidence>
<comment type="caution">
    <text evidence="1">The sequence shown here is derived from an EMBL/GenBank/DDBJ whole genome shotgun (WGS) entry which is preliminary data.</text>
</comment>
<protein>
    <submittedName>
        <fullName evidence="1">Uncharacterized protein</fullName>
    </submittedName>
</protein>
<proteinExistence type="predicted"/>
<gene>
    <name evidence="1" type="ORF">SDC9_08837</name>
</gene>
<reference evidence="1" key="1">
    <citation type="submission" date="2019-08" db="EMBL/GenBank/DDBJ databases">
        <authorList>
            <person name="Kucharzyk K."/>
            <person name="Murdoch R.W."/>
            <person name="Higgins S."/>
            <person name="Loffler F."/>
        </authorList>
    </citation>
    <scope>NUCLEOTIDE SEQUENCE</scope>
</reference>